<evidence type="ECO:0000313" key="3">
    <source>
        <dbReference type="Proteomes" id="UP001244341"/>
    </source>
</evidence>
<proteinExistence type="predicted"/>
<dbReference type="EMBL" id="CP126216">
    <property type="protein sequence ID" value="WIA17802.1"/>
    <property type="molecule type" value="Genomic_DNA"/>
</dbReference>
<accession>A0ABY8U954</accession>
<evidence type="ECO:0000313" key="2">
    <source>
        <dbReference type="EMBL" id="WIA17802.1"/>
    </source>
</evidence>
<dbReference type="Proteomes" id="UP001244341">
    <property type="component" value="Chromosome 9b"/>
</dbReference>
<dbReference type="SUPFAM" id="SSF52058">
    <property type="entry name" value="L domain-like"/>
    <property type="match status" value="1"/>
</dbReference>
<protein>
    <submittedName>
        <fullName evidence="2">Uncharacterized protein</fullName>
    </submittedName>
</protein>
<dbReference type="InterPro" id="IPR032675">
    <property type="entry name" value="LRR_dom_sf"/>
</dbReference>
<comment type="subcellular location">
    <subcellularLocation>
        <location evidence="1">Cytoplasm</location>
        <location evidence="1">Cytoskeleton</location>
        <location evidence="1">Cilium axoneme</location>
    </subcellularLocation>
</comment>
<sequence>MRFEEAVYKPFSKLSPESDTGGYWTSQYAPYQVSLGLPGGSPPASIARQHLSRLSLSRHHHHRCSLSAQALLTWLQRHPAVVSGTGRLLLDLSHHSYHDFDRQALEQLLGALPQLASVCLVGAVEGTDAYEPLGRLRCLAALELCCASQACLDGGLLALGFLPRLTSLSVSLDIHPASPAALSELPAGLASLKLGSMWLEGLSAQLGDLTDLTSITLERCQLESNPMPLLLTLPQLAAVTLRNASRPTPNSSEAT</sequence>
<keyword evidence="3" id="KW-1185">Reference proteome</keyword>
<name>A0ABY8U954_TETOB</name>
<gene>
    <name evidence="2" type="ORF">OEZ85_009314</name>
</gene>
<evidence type="ECO:0000256" key="1">
    <source>
        <dbReference type="ARBA" id="ARBA00004430"/>
    </source>
</evidence>
<reference evidence="2 3" key="1">
    <citation type="submission" date="2023-05" db="EMBL/GenBank/DDBJ databases">
        <title>A 100% complete, gapless, phased diploid assembly of the Scenedesmus obliquus UTEX 3031 genome.</title>
        <authorList>
            <person name="Biondi T.C."/>
            <person name="Hanschen E.R."/>
            <person name="Kwon T."/>
            <person name="Eng W."/>
            <person name="Kruse C.P.S."/>
            <person name="Koehler S.I."/>
            <person name="Kunde Y."/>
            <person name="Gleasner C.D."/>
            <person name="You Mak K.T."/>
            <person name="Polle J."/>
            <person name="Hovde B.T."/>
            <person name="Starkenburg S.R."/>
        </authorList>
    </citation>
    <scope>NUCLEOTIDE SEQUENCE [LARGE SCALE GENOMIC DNA]</scope>
    <source>
        <strain evidence="2 3">DOE0152z</strain>
    </source>
</reference>
<organism evidence="2 3">
    <name type="scientific">Tetradesmus obliquus</name>
    <name type="common">Green alga</name>
    <name type="synonym">Acutodesmus obliquus</name>
    <dbReference type="NCBI Taxonomy" id="3088"/>
    <lineage>
        <taxon>Eukaryota</taxon>
        <taxon>Viridiplantae</taxon>
        <taxon>Chlorophyta</taxon>
        <taxon>core chlorophytes</taxon>
        <taxon>Chlorophyceae</taxon>
        <taxon>CS clade</taxon>
        <taxon>Sphaeropleales</taxon>
        <taxon>Scenedesmaceae</taxon>
        <taxon>Tetradesmus</taxon>
    </lineage>
</organism>
<dbReference type="Gene3D" id="3.80.10.10">
    <property type="entry name" value="Ribonuclease Inhibitor"/>
    <property type="match status" value="1"/>
</dbReference>